<dbReference type="InterPro" id="IPR041367">
    <property type="entry name" value="Znf-CCCH_4"/>
</dbReference>
<dbReference type="Gene3D" id="1.25.40.20">
    <property type="entry name" value="Ankyrin repeat-containing domain"/>
    <property type="match status" value="1"/>
</dbReference>
<organism evidence="9 10">
    <name type="scientific">Apatococcus fuscideae</name>
    <dbReference type="NCBI Taxonomy" id="2026836"/>
    <lineage>
        <taxon>Eukaryota</taxon>
        <taxon>Viridiplantae</taxon>
        <taxon>Chlorophyta</taxon>
        <taxon>core chlorophytes</taxon>
        <taxon>Trebouxiophyceae</taxon>
        <taxon>Chlorellales</taxon>
        <taxon>Chlorellaceae</taxon>
        <taxon>Apatococcus</taxon>
    </lineage>
</organism>
<protein>
    <recommendedName>
        <fullName evidence="8">C3H1-type domain-containing protein</fullName>
    </recommendedName>
</protein>
<dbReference type="Gene3D" id="4.10.1000.10">
    <property type="entry name" value="Zinc finger, CCCH-type"/>
    <property type="match status" value="1"/>
</dbReference>
<evidence type="ECO:0000256" key="7">
    <source>
        <dbReference type="PROSITE-ProRule" id="PRU00723"/>
    </source>
</evidence>
<feature type="domain" description="C3H1-type" evidence="8">
    <location>
        <begin position="247"/>
        <end position="274"/>
    </location>
</feature>
<dbReference type="GO" id="GO:0008270">
    <property type="term" value="F:zinc ion binding"/>
    <property type="evidence" value="ECO:0007669"/>
    <property type="project" value="UniProtKB-KW"/>
</dbReference>
<feature type="zinc finger region" description="C3H1-type" evidence="7">
    <location>
        <begin position="247"/>
        <end position="274"/>
    </location>
</feature>
<dbReference type="InterPro" id="IPR000571">
    <property type="entry name" value="Znf_CCCH"/>
</dbReference>
<comment type="caution">
    <text evidence="9">The sequence shown here is derived from an EMBL/GenBank/DDBJ whole genome shotgun (WGS) entry which is preliminary data.</text>
</comment>
<dbReference type="InterPro" id="IPR002110">
    <property type="entry name" value="Ankyrin_rpt"/>
</dbReference>
<dbReference type="PROSITE" id="PS50103">
    <property type="entry name" value="ZF_C3H1"/>
    <property type="match status" value="1"/>
</dbReference>
<name>A0AAW1SPV7_9CHLO</name>
<dbReference type="Pfam" id="PF00023">
    <property type="entry name" value="Ank"/>
    <property type="match status" value="1"/>
</dbReference>
<proteinExistence type="predicted"/>
<dbReference type="AlphaFoldDB" id="A0AAW1SPV7"/>
<keyword evidence="10" id="KW-1185">Reference proteome</keyword>
<evidence type="ECO:0000256" key="3">
    <source>
        <dbReference type="ARBA" id="ARBA00022771"/>
    </source>
</evidence>
<evidence type="ECO:0000259" key="8">
    <source>
        <dbReference type="PROSITE" id="PS50103"/>
    </source>
</evidence>
<dbReference type="SUPFAM" id="SSF90229">
    <property type="entry name" value="CCCH zinc finger"/>
    <property type="match status" value="1"/>
</dbReference>
<reference evidence="9 10" key="1">
    <citation type="journal article" date="2024" name="Nat. Commun.">
        <title>Phylogenomics reveals the evolutionary origins of lichenization in chlorophyte algae.</title>
        <authorList>
            <person name="Puginier C."/>
            <person name="Libourel C."/>
            <person name="Otte J."/>
            <person name="Skaloud P."/>
            <person name="Haon M."/>
            <person name="Grisel S."/>
            <person name="Petersen M."/>
            <person name="Berrin J.G."/>
            <person name="Delaux P.M."/>
            <person name="Dal Grande F."/>
            <person name="Keller J."/>
        </authorList>
    </citation>
    <scope>NUCLEOTIDE SEQUENCE [LARGE SCALE GENOMIC DNA]</scope>
    <source>
        <strain evidence="9 10">SAG 2523</strain>
    </source>
</reference>
<feature type="repeat" description="ANK" evidence="6">
    <location>
        <begin position="11"/>
        <end position="43"/>
    </location>
</feature>
<evidence type="ECO:0000313" key="9">
    <source>
        <dbReference type="EMBL" id="KAK9850958.1"/>
    </source>
</evidence>
<dbReference type="PANTHER" id="PTHR24171">
    <property type="entry name" value="ANKYRIN REPEAT DOMAIN-CONTAINING PROTEIN 39-RELATED"/>
    <property type="match status" value="1"/>
</dbReference>
<dbReference type="PROSITE" id="PS50297">
    <property type="entry name" value="ANK_REP_REGION"/>
    <property type="match status" value="1"/>
</dbReference>
<evidence type="ECO:0000256" key="6">
    <source>
        <dbReference type="PROSITE-ProRule" id="PRU00023"/>
    </source>
</evidence>
<evidence type="ECO:0000256" key="5">
    <source>
        <dbReference type="ARBA" id="ARBA00023043"/>
    </source>
</evidence>
<evidence type="ECO:0000256" key="1">
    <source>
        <dbReference type="ARBA" id="ARBA00022723"/>
    </source>
</evidence>
<evidence type="ECO:0000256" key="2">
    <source>
        <dbReference type="ARBA" id="ARBA00022737"/>
    </source>
</evidence>
<dbReference type="GO" id="GO:0010468">
    <property type="term" value="P:regulation of gene expression"/>
    <property type="evidence" value="ECO:0007669"/>
    <property type="project" value="UniProtKB-ARBA"/>
</dbReference>
<dbReference type="SMART" id="SM00356">
    <property type="entry name" value="ZnF_C3H1"/>
    <property type="match status" value="1"/>
</dbReference>
<keyword evidence="3 7" id="KW-0863">Zinc-finger</keyword>
<dbReference type="SMART" id="SM00248">
    <property type="entry name" value="ANK"/>
    <property type="match status" value="1"/>
</dbReference>
<dbReference type="Pfam" id="PF18044">
    <property type="entry name" value="zf-CCCH_4"/>
    <property type="match status" value="1"/>
</dbReference>
<accession>A0AAW1SPV7</accession>
<evidence type="ECO:0000256" key="4">
    <source>
        <dbReference type="ARBA" id="ARBA00022833"/>
    </source>
</evidence>
<sequence length="310" mass="32808">MGAPIEGRDPLGHTALMEAAKYGHANIVQELLSRGANPDATSMMGQSARTYANTDVIHQMLDQAAQARQMQEYDQSFVEGRGSLHSSAGPAGPAGLPLSLGLEQYGLQAASSSYLENLGQTAAHQSWPQSLYDIAGYSNRQAGQSPDGDVATSIASVFDQLTLGPPLQQGGLSQVTSLSHSQMMFTRDLEGSLQNPYGLSQSAPSSLQAQLSSLGLSSGAWSSQLSSAVSGQMNTSLTSLQLHQQRNGHRPVCRYWFSGRCRYGPACRFAHPPSNGVRTPAATSAPVCRYFQSVELQDNTPSAESLAGAC</sequence>
<keyword evidence="5 6" id="KW-0040">ANK repeat</keyword>
<keyword evidence="2" id="KW-0677">Repeat</keyword>
<keyword evidence="1 7" id="KW-0479">Metal-binding</keyword>
<dbReference type="InterPro" id="IPR036770">
    <property type="entry name" value="Ankyrin_rpt-contain_sf"/>
</dbReference>
<evidence type="ECO:0000313" key="10">
    <source>
        <dbReference type="Proteomes" id="UP001485043"/>
    </source>
</evidence>
<dbReference type="InterPro" id="IPR036855">
    <property type="entry name" value="Znf_CCCH_sf"/>
</dbReference>
<gene>
    <name evidence="9" type="ORF">WJX84_011722</name>
</gene>
<dbReference type="SUPFAM" id="SSF48403">
    <property type="entry name" value="Ankyrin repeat"/>
    <property type="match status" value="1"/>
</dbReference>
<keyword evidence="4 7" id="KW-0862">Zinc</keyword>
<dbReference type="EMBL" id="JALJOV010001266">
    <property type="protein sequence ID" value="KAK9850958.1"/>
    <property type="molecule type" value="Genomic_DNA"/>
</dbReference>
<dbReference type="Proteomes" id="UP001485043">
    <property type="component" value="Unassembled WGS sequence"/>
</dbReference>
<dbReference type="PROSITE" id="PS50088">
    <property type="entry name" value="ANK_REPEAT"/>
    <property type="match status" value="1"/>
</dbReference>